<dbReference type="STRING" id="653733.Selin_2215"/>
<dbReference type="EMBL" id="CP002432">
    <property type="protein sequence ID" value="ADU66935.1"/>
    <property type="molecule type" value="Genomic_DNA"/>
</dbReference>
<evidence type="ECO:0008006" key="4">
    <source>
        <dbReference type="Google" id="ProtNLM"/>
    </source>
</evidence>
<keyword evidence="3" id="KW-1185">Reference proteome</keyword>
<protein>
    <recommendedName>
        <fullName evidence="4">Stringent starvation protein B</fullName>
    </recommendedName>
</protein>
<evidence type="ECO:0000313" key="2">
    <source>
        <dbReference type="EMBL" id="ADU66935.1"/>
    </source>
</evidence>
<dbReference type="AlphaFoldDB" id="E6W3Q4"/>
<feature type="compositionally biased region" description="Basic and acidic residues" evidence="1">
    <location>
        <begin position="109"/>
        <end position="123"/>
    </location>
</feature>
<name>E6W3Q4_DESIS</name>
<dbReference type="Proteomes" id="UP000002572">
    <property type="component" value="Chromosome"/>
</dbReference>
<dbReference type="RefSeq" id="WP_013506811.1">
    <property type="nucleotide sequence ID" value="NC_014836.1"/>
</dbReference>
<accession>E6W3Q4</accession>
<evidence type="ECO:0000313" key="3">
    <source>
        <dbReference type="Proteomes" id="UP000002572"/>
    </source>
</evidence>
<dbReference type="HOGENOM" id="CLU_1934636_0_0_0"/>
<organism evidence="2 3">
    <name type="scientific">Desulfurispirillum indicum (strain ATCC BAA-1389 / DSM 22839 / S5)</name>
    <dbReference type="NCBI Taxonomy" id="653733"/>
    <lineage>
        <taxon>Bacteria</taxon>
        <taxon>Pseudomonadati</taxon>
        <taxon>Chrysiogenota</taxon>
        <taxon>Chrysiogenia</taxon>
        <taxon>Chrysiogenales</taxon>
        <taxon>Chrysiogenaceae</taxon>
        <taxon>Desulfurispirillum</taxon>
    </lineage>
</organism>
<dbReference type="KEGG" id="din:Selin_2215"/>
<dbReference type="InParanoid" id="E6W3Q4"/>
<feature type="region of interest" description="Disordered" evidence="1">
    <location>
        <begin position="109"/>
        <end position="130"/>
    </location>
</feature>
<gene>
    <name evidence="2" type="ordered locus">Selin_2215</name>
</gene>
<sequence>MEKFDVFESFVRYYGSAYLVVNRTRGLCRGIKEHFFKDDQVVLIFNPLTQPLWSYEDDVLLCTLSFDGDRCEVAISERSVAATYSVYEGKVQAQAVFPPELDDIVLGESPREAAAEPGRDSQGKKILKLF</sequence>
<proteinExistence type="predicted"/>
<reference evidence="2 3" key="1">
    <citation type="submission" date="2010-12" db="EMBL/GenBank/DDBJ databases">
        <title>Complete sequence of Desulfurispirillum indicum S5.</title>
        <authorList>
            <consortium name="US DOE Joint Genome Institute"/>
            <person name="Lucas S."/>
            <person name="Copeland A."/>
            <person name="Lapidus A."/>
            <person name="Cheng J.-F."/>
            <person name="Goodwin L."/>
            <person name="Pitluck S."/>
            <person name="Chertkov O."/>
            <person name="Held B."/>
            <person name="Detter J.C."/>
            <person name="Han C."/>
            <person name="Tapia R."/>
            <person name="Land M."/>
            <person name="Hauser L."/>
            <person name="Kyrpides N."/>
            <person name="Ivanova N."/>
            <person name="Mikhailova N."/>
            <person name="Haggblom M."/>
            <person name="Rauschenbach I."/>
            <person name="Bini E."/>
            <person name="Woyke T."/>
        </authorList>
    </citation>
    <scope>NUCLEOTIDE SEQUENCE [LARGE SCALE GENOMIC DNA]</scope>
    <source>
        <strain evidence="3">ATCC BAA-1389 / DSM 22839 / S5</strain>
    </source>
</reference>
<dbReference type="OrthoDB" id="9845299at2"/>
<evidence type="ECO:0000256" key="1">
    <source>
        <dbReference type="SAM" id="MobiDB-lite"/>
    </source>
</evidence>